<keyword evidence="3" id="KW-1185">Reference proteome</keyword>
<name>W4RR30_9BACI</name>
<evidence type="ECO:0000256" key="1">
    <source>
        <dbReference type="SAM" id="Phobius"/>
    </source>
</evidence>
<evidence type="ECO:0000313" key="2">
    <source>
        <dbReference type="EMBL" id="GAE46333.1"/>
    </source>
</evidence>
<keyword evidence="1" id="KW-0812">Transmembrane</keyword>
<feature type="transmembrane region" description="Helical" evidence="1">
    <location>
        <begin position="33"/>
        <end position="51"/>
    </location>
</feature>
<keyword evidence="1" id="KW-0472">Membrane</keyword>
<proteinExistence type="predicted"/>
<dbReference type="InterPro" id="IPR007563">
    <property type="entry name" value="DUF554"/>
</dbReference>
<accession>W4RR30</accession>
<dbReference type="Proteomes" id="UP000018949">
    <property type="component" value="Unassembled WGS sequence"/>
</dbReference>
<dbReference type="AlphaFoldDB" id="W4RR30"/>
<dbReference type="EMBL" id="BAUW01000041">
    <property type="protein sequence ID" value="GAE46333.1"/>
    <property type="molecule type" value="Genomic_DNA"/>
</dbReference>
<sequence>MFLLGTIVNGLLIIIGTLLGRLLTKIPENMKTTVMHGIGLAVMVLGLQMGFKSANFLIVILSLVIGAVLGEAGSWRIS</sequence>
<feature type="transmembrane region" description="Helical" evidence="1">
    <location>
        <begin position="57"/>
        <end position="77"/>
    </location>
</feature>
<dbReference type="Pfam" id="PF04474">
    <property type="entry name" value="DUF554"/>
    <property type="match status" value="1"/>
</dbReference>
<gene>
    <name evidence="2" type="ORF">JCM21738_3228</name>
</gene>
<reference evidence="2 3" key="1">
    <citation type="submission" date="2013-12" db="EMBL/GenBank/DDBJ databases">
        <title>NBRP : Genome information of microbial organism related human and environment.</title>
        <authorList>
            <person name="Hattori M."/>
            <person name="Oshima K."/>
            <person name="Inaba H."/>
            <person name="Suda W."/>
            <person name="Sakamoto M."/>
            <person name="Iino T."/>
            <person name="Kitahara M."/>
            <person name="Oshida Y."/>
            <person name="Iida T."/>
            <person name="Kudo T."/>
            <person name="Itoh T."/>
            <person name="Ahmed I."/>
            <person name="Ohkuma M."/>
        </authorList>
    </citation>
    <scope>NUCLEOTIDE SEQUENCE [LARGE SCALE GENOMIC DNA]</scope>
    <source>
        <strain evidence="2 3">JCM 21738</strain>
    </source>
</reference>
<comment type="caution">
    <text evidence="2">The sequence shown here is derived from an EMBL/GenBank/DDBJ whole genome shotgun (WGS) entry which is preliminary data.</text>
</comment>
<dbReference type="PANTHER" id="PTHR36111">
    <property type="entry name" value="INNER MEMBRANE PROTEIN-RELATED"/>
    <property type="match status" value="1"/>
</dbReference>
<organism evidence="2 3">
    <name type="scientific">Mesobacillus boroniphilus JCM 21738</name>
    <dbReference type="NCBI Taxonomy" id="1294265"/>
    <lineage>
        <taxon>Bacteria</taxon>
        <taxon>Bacillati</taxon>
        <taxon>Bacillota</taxon>
        <taxon>Bacilli</taxon>
        <taxon>Bacillales</taxon>
        <taxon>Bacillaceae</taxon>
        <taxon>Mesobacillus</taxon>
    </lineage>
</organism>
<evidence type="ECO:0000313" key="3">
    <source>
        <dbReference type="Proteomes" id="UP000018949"/>
    </source>
</evidence>
<feature type="transmembrane region" description="Helical" evidence="1">
    <location>
        <begin position="6"/>
        <end position="24"/>
    </location>
</feature>
<dbReference type="PANTHER" id="PTHR36111:SF2">
    <property type="entry name" value="INNER MEMBRANE PROTEIN"/>
    <property type="match status" value="1"/>
</dbReference>
<protein>
    <submittedName>
        <fullName evidence="2">Membrane protein</fullName>
    </submittedName>
</protein>
<keyword evidence="1" id="KW-1133">Transmembrane helix</keyword>
<dbReference type="eggNOG" id="COG1811">
    <property type="taxonomic scope" value="Bacteria"/>
</dbReference>